<dbReference type="EMBL" id="VIGB01000003">
    <property type="protein sequence ID" value="TQF01541.1"/>
    <property type="molecule type" value="Genomic_DNA"/>
</dbReference>
<organism evidence="5 6">
    <name type="scientific">Kitasatospora acidiphila</name>
    <dbReference type="NCBI Taxonomy" id="2567942"/>
    <lineage>
        <taxon>Bacteria</taxon>
        <taxon>Bacillati</taxon>
        <taxon>Actinomycetota</taxon>
        <taxon>Actinomycetes</taxon>
        <taxon>Kitasatosporales</taxon>
        <taxon>Streptomycetaceae</taxon>
        <taxon>Kitasatospora</taxon>
    </lineage>
</organism>
<comment type="caution">
    <text evidence="5">The sequence shown here is derived from an EMBL/GenBank/DDBJ whole genome shotgun (WGS) entry which is preliminary data.</text>
</comment>
<protein>
    <submittedName>
        <fullName evidence="5">Non-ribosomal peptide synthetase</fullName>
    </submittedName>
</protein>
<keyword evidence="3" id="KW-0597">Phosphoprotein</keyword>
<evidence type="ECO:0000313" key="6">
    <source>
        <dbReference type="Proteomes" id="UP000319103"/>
    </source>
</evidence>
<dbReference type="Pfam" id="PF00550">
    <property type="entry name" value="PP-binding"/>
    <property type="match status" value="1"/>
</dbReference>
<evidence type="ECO:0000256" key="1">
    <source>
        <dbReference type="ARBA" id="ARBA00001957"/>
    </source>
</evidence>
<accession>A0A540VXQ8</accession>
<dbReference type="Pfam" id="PF13193">
    <property type="entry name" value="AMP-binding_C"/>
    <property type="match status" value="1"/>
</dbReference>
<comment type="cofactor">
    <cofactor evidence="1">
        <name>pantetheine 4'-phosphate</name>
        <dbReference type="ChEBI" id="CHEBI:47942"/>
    </cofactor>
</comment>
<dbReference type="Gene3D" id="2.30.38.10">
    <property type="entry name" value="Luciferase, Domain 3"/>
    <property type="match status" value="1"/>
</dbReference>
<dbReference type="GO" id="GO:0043041">
    <property type="term" value="P:amino acid activation for nonribosomal peptide biosynthetic process"/>
    <property type="evidence" value="ECO:0007669"/>
    <property type="project" value="TreeGrafter"/>
</dbReference>
<dbReference type="FunFam" id="2.30.38.10:FF:000001">
    <property type="entry name" value="Non-ribosomal peptide synthetase PvdI"/>
    <property type="match status" value="1"/>
</dbReference>
<dbReference type="InterPro" id="IPR045851">
    <property type="entry name" value="AMP-bd_C_sf"/>
</dbReference>
<feature type="domain" description="Carrier" evidence="4">
    <location>
        <begin position="531"/>
        <end position="600"/>
    </location>
</feature>
<dbReference type="PROSITE" id="PS00455">
    <property type="entry name" value="AMP_BINDING"/>
    <property type="match status" value="1"/>
</dbReference>
<proteinExistence type="predicted"/>
<dbReference type="OrthoDB" id="3860469at2"/>
<dbReference type="InterPro" id="IPR036736">
    <property type="entry name" value="ACP-like_sf"/>
</dbReference>
<dbReference type="PANTHER" id="PTHR45527">
    <property type="entry name" value="NONRIBOSOMAL PEPTIDE SYNTHETASE"/>
    <property type="match status" value="1"/>
</dbReference>
<dbReference type="InterPro" id="IPR010071">
    <property type="entry name" value="AA_adenyl_dom"/>
</dbReference>
<dbReference type="Gene3D" id="3.40.50.980">
    <property type="match status" value="2"/>
</dbReference>
<dbReference type="GO" id="GO:0031177">
    <property type="term" value="F:phosphopantetheine binding"/>
    <property type="evidence" value="ECO:0007669"/>
    <property type="project" value="TreeGrafter"/>
</dbReference>
<dbReference type="AlphaFoldDB" id="A0A540VXQ8"/>
<reference evidence="5 6" key="1">
    <citation type="submission" date="2019-06" db="EMBL/GenBank/DDBJ databases">
        <title>Description of Kitasatospora acidophila sp. nov. isolated from pine grove soil, and reclassification of Streptomyces novaecaesareae to Kitasatospora novaeceasareae comb. nov.</title>
        <authorList>
            <person name="Kim M.J."/>
        </authorList>
    </citation>
    <scope>NUCLEOTIDE SEQUENCE [LARGE SCALE GENOMIC DNA]</scope>
    <source>
        <strain evidence="5 6">MMS16-CNU292</strain>
    </source>
</reference>
<dbReference type="InterPro" id="IPR000873">
    <property type="entry name" value="AMP-dep_synth/lig_dom"/>
</dbReference>
<evidence type="ECO:0000259" key="4">
    <source>
        <dbReference type="PROSITE" id="PS50075"/>
    </source>
</evidence>
<dbReference type="FunFam" id="3.40.50.980:FF:000001">
    <property type="entry name" value="Non-ribosomal peptide synthetase"/>
    <property type="match status" value="1"/>
</dbReference>
<dbReference type="PROSITE" id="PS50075">
    <property type="entry name" value="CARRIER"/>
    <property type="match status" value="1"/>
</dbReference>
<dbReference type="Gene3D" id="1.10.1200.10">
    <property type="entry name" value="ACP-like"/>
    <property type="match status" value="1"/>
</dbReference>
<dbReference type="CDD" id="cd05930">
    <property type="entry name" value="A_NRPS"/>
    <property type="match status" value="1"/>
</dbReference>
<sequence length="600" mass="62669">MSSRLSTNAPRTAPELFAEQVRATPDAVAVVHDGRELTYRELDDRAARLAGVLADKGVGPGAFVAVMLDRSTDIVAALLAVLKTGAGYVPIALDDPARRIAHVLADSAAPIVVASGEAARTVLAGTDTGACVLHLESPETEGLLDACDPAGSVYSAFSTSVAPPPEDDSTAYVIYTSGSTGMPKGVVIEHGALNTYLDYARTHYPAAAGRTLLHSSVSFDLAVTSIFPPLIAGGSVEVVDLVSLADGRALPPGFRKPSFLKVTPSHLALLRRLPGECSPSEQLVIGGEALLGAALEAWRAAHPGVSVVNEYGPTEATVGCCVYVVEPGRRLEPGAVPIGRAIEGTRLYVLDDARRPVPDVGIGELFIGGAQLARGYLNRPALTAERFIDDPSGEPGPGRMYRTGDLVRTRPDGELEYLGRVDDQLKVNGYRVELGEIEAALAGSPLVDRAAVVPSPDDAGNTRLTAYVVGAAQGAVDAVELRRFLARTLPQYMVPAVFVPMADLPLTANGKLDRAALPGPEAAEPAGTGVGPMTPEQELLCRIIGETVGAEQVGIDDDFLALGGTSIAAARVVTRARKAGLQVGLMDVLRKRTVRDILAD</sequence>
<dbReference type="Gene3D" id="3.30.300.30">
    <property type="match status" value="1"/>
</dbReference>
<dbReference type="Pfam" id="PF00501">
    <property type="entry name" value="AMP-binding"/>
    <property type="match status" value="1"/>
</dbReference>
<dbReference type="InterPro" id="IPR009081">
    <property type="entry name" value="PP-bd_ACP"/>
</dbReference>
<dbReference type="InterPro" id="IPR020845">
    <property type="entry name" value="AMP-binding_CS"/>
</dbReference>
<dbReference type="NCBIfam" id="TIGR01733">
    <property type="entry name" value="AA-adenyl-dom"/>
    <property type="match status" value="1"/>
</dbReference>
<evidence type="ECO:0000256" key="3">
    <source>
        <dbReference type="ARBA" id="ARBA00022553"/>
    </source>
</evidence>
<dbReference type="Proteomes" id="UP000319103">
    <property type="component" value="Unassembled WGS sequence"/>
</dbReference>
<dbReference type="SUPFAM" id="SSF56801">
    <property type="entry name" value="Acetyl-CoA synthetase-like"/>
    <property type="match status" value="1"/>
</dbReference>
<dbReference type="GO" id="GO:0044550">
    <property type="term" value="P:secondary metabolite biosynthetic process"/>
    <property type="evidence" value="ECO:0007669"/>
    <property type="project" value="TreeGrafter"/>
</dbReference>
<dbReference type="InterPro" id="IPR025110">
    <property type="entry name" value="AMP-bd_C"/>
</dbReference>
<dbReference type="PANTHER" id="PTHR45527:SF1">
    <property type="entry name" value="FATTY ACID SYNTHASE"/>
    <property type="match status" value="1"/>
</dbReference>
<keyword evidence="6" id="KW-1185">Reference proteome</keyword>
<evidence type="ECO:0000313" key="5">
    <source>
        <dbReference type="EMBL" id="TQF01541.1"/>
    </source>
</evidence>
<dbReference type="GO" id="GO:0005829">
    <property type="term" value="C:cytosol"/>
    <property type="evidence" value="ECO:0007669"/>
    <property type="project" value="TreeGrafter"/>
</dbReference>
<dbReference type="SUPFAM" id="SSF47336">
    <property type="entry name" value="ACP-like"/>
    <property type="match status" value="1"/>
</dbReference>
<dbReference type="FunFam" id="3.30.300.30:FF:000010">
    <property type="entry name" value="Enterobactin synthetase component F"/>
    <property type="match status" value="1"/>
</dbReference>
<name>A0A540VXQ8_9ACTN</name>
<evidence type="ECO:0000256" key="2">
    <source>
        <dbReference type="ARBA" id="ARBA00022450"/>
    </source>
</evidence>
<dbReference type="RefSeq" id="WP_141632271.1">
    <property type="nucleotide sequence ID" value="NZ_VIGB01000003.1"/>
</dbReference>
<keyword evidence="2" id="KW-0596">Phosphopantetheine</keyword>
<gene>
    <name evidence="5" type="ORF">E6W39_03895</name>
</gene>